<dbReference type="STRING" id="1051890.A0A3N4LE29"/>
<gene>
    <name evidence="1" type="ORF">L211DRAFT_769075</name>
</gene>
<proteinExistence type="predicted"/>
<dbReference type="OrthoDB" id="3439533at2759"/>
<evidence type="ECO:0000313" key="1">
    <source>
        <dbReference type="EMBL" id="RPB18931.1"/>
    </source>
</evidence>
<keyword evidence="2" id="KW-1185">Reference proteome</keyword>
<sequence length="71" mass="8380">MANRYNKRYVIESFEPNTVISLRIPKEDRGTLDHPRLYARVIGQPHSGRYQLQTEHGILDRLYPTSELNRV</sequence>
<evidence type="ECO:0000313" key="2">
    <source>
        <dbReference type="Proteomes" id="UP000267821"/>
    </source>
</evidence>
<organism evidence="1 2">
    <name type="scientific">Terfezia boudieri ATCC MYA-4762</name>
    <dbReference type="NCBI Taxonomy" id="1051890"/>
    <lineage>
        <taxon>Eukaryota</taxon>
        <taxon>Fungi</taxon>
        <taxon>Dikarya</taxon>
        <taxon>Ascomycota</taxon>
        <taxon>Pezizomycotina</taxon>
        <taxon>Pezizomycetes</taxon>
        <taxon>Pezizales</taxon>
        <taxon>Pezizaceae</taxon>
        <taxon>Terfezia</taxon>
    </lineage>
</organism>
<dbReference type="EMBL" id="ML121603">
    <property type="protein sequence ID" value="RPB18931.1"/>
    <property type="molecule type" value="Genomic_DNA"/>
</dbReference>
<dbReference type="InParanoid" id="A0A3N4LE29"/>
<feature type="non-terminal residue" evidence="1">
    <location>
        <position position="71"/>
    </location>
</feature>
<dbReference type="Proteomes" id="UP000267821">
    <property type="component" value="Unassembled WGS sequence"/>
</dbReference>
<accession>A0A3N4LE29</accession>
<protein>
    <submittedName>
        <fullName evidence="1">Uncharacterized protein</fullName>
    </submittedName>
</protein>
<name>A0A3N4LE29_9PEZI</name>
<dbReference type="AlphaFoldDB" id="A0A3N4LE29"/>
<reference evidence="1 2" key="1">
    <citation type="journal article" date="2018" name="Nat. Ecol. Evol.">
        <title>Pezizomycetes genomes reveal the molecular basis of ectomycorrhizal truffle lifestyle.</title>
        <authorList>
            <person name="Murat C."/>
            <person name="Payen T."/>
            <person name="Noel B."/>
            <person name="Kuo A."/>
            <person name="Morin E."/>
            <person name="Chen J."/>
            <person name="Kohler A."/>
            <person name="Krizsan K."/>
            <person name="Balestrini R."/>
            <person name="Da Silva C."/>
            <person name="Montanini B."/>
            <person name="Hainaut M."/>
            <person name="Levati E."/>
            <person name="Barry K.W."/>
            <person name="Belfiori B."/>
            <person name="Cichocki N."/>
            <person name="Clum A."/>
            <person name="Dockter R.B."/>
            <person name="Fauchery L."/>
            <person name="Guy J."/>
            <person name="Iotti M."/>
            <person name="Le Tacon F."/>
            <person name="Lindquist E.A."/>
            <person name="Lipzen A."/>
            <person name="Malagnac F."/>
            <person name="Mello A."/>
            <person name="Molinier V."/>
            <person name="Miyauchi S."/>
            <person name="Poulain J."/>
            <person name="Riccioni C."/>
            <person name="Rubini A."/>
            <person name="Sitrit Y."/>
            <person name="Splivallo R."/>
            <person name="Traeger S."/>
            <person name="Wang M."/>
            <person name="Zifcakova L."/>
            <person name="Wipf D."/>
            <person name="Zambonelli A."/>
            <person name="Paolocci F."/>
            <person name="Nowrousian M."/>
            <person name="Ottonello S."/>
            <person name="Baldrian P."/>
            <person name="Spatafora J.W."/>
            <person name="Henrissat B."/>
            <person name="Nagy L.G."/>
            <person name="Aury J.M."/>
            <person name="Wincker P."/>
            <person name="Grigoriev I.V."/>
            <person name="Bonfante P."/>
            <person name="Martin F.M."/>
        </authorList>
    </citation>
    <scope>NUCLEOTIDE SEQUENCE [LARGE SCALE GENOMIC DNA]</scope>
    <source>
        <strain evidence="1 2">ATCC MYA-4762</strain>
    </source>
</reference>